<gene>
    <name evidence="5" type="ORF">Ari01nite_69130</name>
</gene>
<dbReference type="PANTHER" id="PTHR11903:SF39">
    <property type="entry name" value="PROSTAGLANDIN G_H SYNTHASE 2-LIKE"/>
    <property type="match status" value="1"/>
</dbReference>
<evidence type="ECO:0000256" key="3">
    <source>
        <dbReference type="ARBA" id="ARBA00023002"/>
    </source>
</evidence>
<dbReference type="SUPFAM" id="SSF48113">
    <property type="entry name" value="Heme-dependent peroxidases"/>
    <property type="match status" value="1"/>
</dbReference>
<proteinExistence type="predicted"/>
<reference evidence="5" key="1">
    <citation type="submission" date="2021-01" db="EMBL/GenBank/DDBJ databases">
        <title>Whole genome shotgun sequence of Actinoplanes rishiriensis NBRC 108556.</title>
        <authorList>
            <person name="Komaki H."/>
            <person name="Tamura T."/>
        </authorList>
    </citation>
    <scope>NUCLEOTIDE SEQUENCE</scope>
    <source>
        <strain evidence="5">NBRC 108556</strain>
    </source>
</reference>
<dbReference type="GO" id="GO:0020037">
    <property type="term" value="F:heme binding"/>
    <property type="evidence" value="ECO:0007669"/>
    <property type="project" value="InterPro"/>
</dbReference>
<dbReference type="AlphaFoldDB" id="A0A919K3C1"/>
<dbReference type="PROSITE" id="PS50292">
    <property type="entry name" value="PEROXIDASE_3"/>
    <property type="match status" value="1"/>
</dbReference>
<evidence type="ECO:0008006" key="7">
    <source>
        <dbReference type="Google" id="ProtNLM"/>
    </source>
</evidence>
<dbReference type="Pfam" id="PF03098">
    <property type="entry name" value="An_peroxidase"/>
    <property type="match status" value="1"/>
</dbReference>
<protein>
    <recommendedName>
        <fullName evidence="7">Prostaglandin-endoperoxide synthase 2</fullName>
    </recommendedName>
</protein>
<dbReference type="EMBL" id="BOMV01000073">
    <property type="protein sequence ID" value="GIE99448.1"/>
    <property type="molecule type" value="Genomic_DNA"/>
</dbReference>
<accession>A0A919K3C1</accession>
<keyword evidence="2" id="KW-0223">Dioxygenase</keyword>
<evidence type="ECO:0000313" key="6">
    <source>
        <dbReference type="Proteomes" id="UP000636960"/>
    </source>
</evidence>
<dbReference type="GO" id="GO:0004666">
    <property type="term" value="F:prostaglandin-endoperoxide synthase activity"/>
    <property type="evidence" value="ECO:0007669"/>
    <property type="project" value="TreeGrafter"/>
</dbReference>
<dbReference type="PRINTS" id="PR00457">
    <property type="entry name" value="ANPEROXIDASE"/>
</dbReference>
<keyword evidence="1" id="KW-0479">Metal-binding</keyword>
<dbReference type="Proteomes" id="UP000636960">
    <property type="component" value="Unassembled WGS sequence"/>
</dbReference>
<dbReference type="PANTHER" id="PTHR11903">
    <property type="entry name" value="PROSTAGLANDIN G/H SYNTHASE"/>
    <property type="match status" value="1"/>
</dbReference>
<dbReference type="GO" id="GO:0004601">
    <property type="term" value="F:peroxidase activity"/>
    <property type="evidence" value="ECO:0007669"/>
    <property type="project" value="InterPro"/>
</dbReference>
<evidence type="ECO:0000256" key="1">
    <source>
        <dbReference type="ARBA" id="ARBA00022723"/>
    </source>
</evidence>
<evidence type="ECO:0000256" key="4">
    <source>
        <dbReference type="ARBA" id="ARBA00023004"/>
    </source>
</evidence>
<dbReference type="InterPro" id="IPR019791">
    <property type="entry name" value="Haem_peroxidase_animal"/>
</dbReference>
<dbReference type="InterPro" id="IPR037120">
    <property type="entry name" value="Haem_peroxidase_sf_animal"/>
</dbReference>
<dbReference type="GO" id="GO:0006979">
    <property type="term" value="P:response to oxidative stress"/>
    <property type="evidence" value="ECO:0007669"/>
    <property type="project" value="InterPro"/>
</dbReference>
<dbReference type="GO" id="GO:0006631">
    <property type="term" value="P:fatty acid metabolic process"/>
    <property type="evidence" value="ECO:0007669"/>
    <property type="project" value="UniProtKB-ARBA"/>
</dbReference>
<sequence>MDNIALTLARRLPGLLEPLARIPLVRRVVSSLAIDILASSTSPRPRAFSMAGDYTTWMSLTDRKFTGRHLPPFDWPPDLLPAESDVSLLFQSPKDDKGDDVRVESSDTSVMFSFFAQWFTDSFLRTSRADFRQNTSNQEIDLCQIYGLTEEKTGMLRSHEGGRLKSQLIDGAEYPAFLFEPRSPGGTLLFKPEFKDLHDEAFITDVILGDCPDDRKDSFFAVGLEHGNSTIGNTILNVLFLREHNRIADALREAHPEWADDPEGADPRLFETTRNIMIVLLLKIVVEEYIRHITPGDFPIELVPFAADGKTWNRSNWVSIEFNLLYRWHSLVPSAITLDGGRVPSTDFRNNNPLIISRGIETLIAQCSRQRSGRIGLLNTPYFLSTRAPQHPDVPSVEERAVALMRKARLASYNDYREQFGLDRLRSFDELTKNRELRSRLAVLYGDIDRLEWYVGIFAEDYGRDEMMGSLMTTMVAYDAFTQALTNPLLARNVYNEATFTRTGMDIIAGTSTLQQILARNSMSPETAYSNFKC</sequence>
<keyword evidence="4" id="KW-0408">Iron</keyword>
<dbReference type="GO" id="GO:0046872">
    <property type="term" value="F:metal ion binding"/>
    <property type="evidence" value="ECO:0007669"/>
    <property type="project" value="UniProtKB-KW"/>
</dbReference>
<organism evidence="5 6">
    <name type="scientific">Paractinoplanes rishiriensis</name>
    <dbReference type="NCBI Taxonomy" id="1050105"/>
    <lineage>
        <taxon>Bacteria</taxon>
        <taxon>Bacillati</taxon>
        <taxon>Actinomycetota</taxon>
        <taxon>Actinomycetes</taxon>
        <taxon>Micromonosporales</taxon>
        <taxon>Micromonosporaceae</taxon>
        <taxon>Paractinoplanes</taxon>
    </lineage>
</organism>
<keyword evidence="6" id="KW-1185">Reference proteome</keyword>
<comment type="caution">
    <text evidence="5">The sequence shown here is derived from an EMBL/GenBank/DDBJ whole genome shotgun (WGS) entry which is preliminary data.</text>
</comment>
<dbReference type="InterPro" id="IPR050783">
    <property type="entry name" value="Oxylipin_biosynth_metab"/>
</dbReference>
<dbReference type="InterPro" id="IPR010255">
    <property type="entry name" value="Haem_peroxidase_sf"/>
</dbReference>
<dbReference type="Gene3D" id="1.10.640.10">
    <property type="entry name" value="Haem peroxidase domain superfamily, animal type"/>
    <property type="match status" value="1"/>
</dbReference>
<keyword evidence="3" id="KW-0560">Oxidoreductase</keyword>
<dbReference type="GO" id="GO:0016702">
    <property type="term" value="F:oxidoreductase activity, acting on single donors with incorporation of molecular oxygen, incorporation of two atoms of oxygen"/>
    <property type="evidence" value="ECO:0007669"/>
    <property type="project" value="TreeGrafter"/>
</dbReference>
<evidence type="ECO:0000256" key="2">
    <source>
        <dbReference type="ARBA" id="ARBA00022964"/>
    </source>
</evidence>
<dbReference type="GO" id="GO:0005737">
    <property type="term" value="C:cytoplasm"/>
    <property type="evidence" value="ECO:0007669"/>
    <property type="project" value="TreeGrafter"/>
</dbReference>
<dbReference type="RefSeq" id="WP_203786446.1">
    <property type="nucleotide sequence ID" value="NZ_BOMV01000073.1"/>
</dbReference>
<name>A0A919K3C1_9ACTN</name>
<evidence type="ECO:0000313" key="5">
    <source>
        <dbReference type="EMBL" id="GIE99448.1"/>
    </source>
</evidence>